<proteinExistence type="predicted"/>
<feature type="region of interest" description="Disordered" evidence="1">
    <location>
        <begin position="1"/>
        <end position="23"/>
    </location>
</feature>
<organism evidence="2 3">
    <name type="scientific">Streptacidiphilus jiangxiensis</name>
    <dbReference type="NCBI Taxonomy" id="235985"/>
    <lineage>
        <taxon>Bacteria</taxon>
        <taxon>Bacillati</taxon>
        <taxon>Actinomycetota</taxon>
        <taxon>Actinomycetes</taxon>
        <taxon>Kitasatosporales</taxon>
        <taxon>Streptomycetaceae</taxon>
        <taxon>Streptacidiphilus</taxon>
    </lineage>
</organism>
<name>A0A1H7PAK3_STRJI</name>
<keyword evidence="3" id="KW-1185">Reference proteome</keyword>
<sequence length="71" mass="7782">MSEFEADDGARSEATPSQEEIGRIPRLISRVKADLDDLASEEQAQLVQAVAVVRRSRTVMSDMPRVGRPVG</sequence>
<evidence type="ECO:0000256" key="1">
    <source>
        <dbReference type="SAM" id="MobiDB-lite"/>
    </source>
</evidence>
<reference evidence="3" key="1">
    <citation type="submission" date="2016-10" db="EMBL/GenBank/DDBJ databases">
        <authorList>
            <person name="Varghese N."/>
        </authorList>
    </citation>
    <scope>NUCLEOTIDE SEQUENCE [LARGE SCALE GENOMIC DNA]</scope>
    <source>
        <strain evidence="3">DSM 45096 / BCRC 16803 / CGMCC 4.1857 / CIP 109030 / JCM 12277 / KCTC 19219 / NBRC 100920 / 33214</strain>
    </source>
</reference>
<dbReference type="EMBL" id="FOAZ01000007">
    <property type="protein sequence ID" value="SEL32791.1"/>
    <property type="molecule type" value="Genomic_DNA"/>
</dbReference>
<evidence type="ECO:0000313" key="2">
    <source>
        <dbReference type="EMBL" id="SEL32791.1"/>
    </source>
</evidence>
<accession>A0A1H7PAK3</accession>
<evidence type="ECO:0000313" key="3">
    <source>
        <dbReference type="Proteomes" id="UP000183015"/>
    </source>
</evidence>
<protein>
    <submittedName>
        <fullName evidence="2">Uncharacterized protein</fullName>
    </submittedName>
</protein>
<dbReference type="AlphaFoldDB" id="A0A1H7PAK3"/>
<dbReference type="Proteomes" id="UP000183015">
    <property type="component" value="Unassembled WGS sequence"/>
</dbReference>
<dbReference type="eggNOG" id="COG0582">
    <property type="taxonomic scope" value="Bacteria"/>
</dbReference>
<dbReference type="STRING" id="235985.SAMN05414137_107295"/>
<gene>
    <name evidence="2" type="ORF">SAMN05414137_107295</name>
</gene>